<dbReference type="OrthoDB" id="26368at2157"/>
<accession>A1RRX3</accession>
<dbReference type="EMBL" id="CP000504">
    <property type="protein sequence ID" value="ABL87705.1"/>
    <property type="molecule type" value="Genomic_DNA"/>
</dbReference>
<dbReference type="STRING" id="384616.Pisl_0527"/>
<dbReference type="AlphaFoldDB" id="A1RRX3"/>
<dbReference type="eggNOG" id="arCOG05669">
    <property type="taxonomic scope" value="Archaea"/>
</dbReference>
<dbReference type="HOGENOM" id="CLU_188847_0_0_2"/>
<dbReference type="KEGG" id="pis:Pisl_0527"/>
<proteinExistence type="predicted"/>
<evidence type="ECO:0000313" key="2">
    <source>
        <dbReference type="Proteomes" id="UP000002595"/>
    </source>
</evidence>
<organism evidence="1 2">
    <name type="scientific">Pyrobaculum islandicum (strain DSM 4184 / JCM 9189 / GEO3)</name>
    <dbReference type="NCBI Taxonomy" id="384616"/>
    <lineage>
        <taxon>Archaea</taxon>
        <taxon>Thermoproteota</taxon>
        <taxon>Thermoprotei</taxon>
        <taxon>Thermoproteales</taxon>
        <taxon>Thermoproteaceae</taxon>
        <taxon>Pyrobaculum</taxon>
    </lineage>
</organism>
<gene>
    <name evidence="1" type="ordered locus">Pisl_0527</name>
</gene>
<sequence length="88" mass="10503">MESVLLIREFEKGPYELVEILRFEKGRRYIYRLLANDREYFVHIVVLGNVMYIELWHPGYAIPLLIFRISRVEELTRVFTLLKSLTGG</sequence>
<protein>
    <submittedName>
        <fullName evidence="1">Uncharacterized protein</fullName>
    </submittedName>
</protein>
<reference evidence="1" key="1">
    <citation type="submission" date="2006-12" db="EMBL/GenBank/DDBJ databases">
        <title>Complete sequence of Pyrobaculum islandicum DSM 4184.</title>
        <authorList>
            <person name="Copeland A."/>
            <person name="Lucas S."/>
            <person name="Lapidus A."/>
            <person name="Barry K."/>
            <person name="Detter J.C."/>
            <person name="Glavina del Rio T."/>
            <person name="Dalin E."/>
            <person name="Tice H."/>
            <person name="Pitluck S."/>
            <person name="Meincke L."/>
            <person name="Brettin T."/>
            <person name="Bruce D."/>
            <person name="Han C."/>
            <person name="Tapia R."/>
            <person name="Gilna P."/>
            <person name="Schmutz J."/>
            <person name="Larimer F."/>
            <person name="Land M."/>
            <person name="Hauser L."/>
            <person name="Kyrpides N."/>
            <person name="Mikhailova N."/>
            <person name="Cozen A.E."/>
            <person name="Fitz-Gibbon S.T."/>
            <person name="House C.H."/>
            <person name="Saltikov C."/>
            <person name="Lowe T."/>
            <person name="Richardson P."/>
        </authorList>
    </citation>
    <scope>NUCLEOTIDE SEQUENCE [LARGE SCALE GENOMIC DNA]</scope>
    <source>
        <strain evidence="1">DSM 4184</strain>
    </source>
</reference>
<dbReference type="GeneID" id="4617943"/>
<dbReference type="RefSeq" id="WP_011762282.1">
    <property type="nucleotide sequence ID" value="NC_008701.1"/>
</dbReference>
<evidence type="ECO:0000313" key="1">
    <source>
        <dbReference type="EMBL" id="ABL87705.1"/>
    </source>
</evidence>
<name>A1RRX3_PYRIL</name>
<dbReference type="Proteomes" id="UP000002595">
    <property type="component" value="Chromosome"/>
</dbReference>
<keyword evidence="2" id="KW-1185">Reference proteome</keyword>